<dbReference type="Proteomes" id="UP000295293">
    <property type="component" value="Unassembled WGS sequence"/>
</dbReference>
<accession>A0A4V3DNB7</accession>
<dbReference type="Gene3D" id="3.40.366.10">
    <property type="entry name" value="Malonyl-Coenzyme A Acyl Carrier Protein, domain 2"/>
    <property type="match status" value="1"/>
</dbReference>
<gene>
    <name evidence="2" type="ORF">DFR29_102468</name>
</gene>
<evidence type="ECO:0000259" key="1">
    <source>
        <dbReference type="SMART" id="SM00827"/>
    </source>
</evidence>
<dbReference type="PANTHER" id="PTHR42681:SF6">
    <property type="entry name" value="BLL0263 PROTEIN"/>
    <property type="match status" value="1"/>
</dbReference>
<keyword evidence="2" id="KW-0808">Transferase</keyword>
<dbReference type="GO" id="GO:0004314">
    <property type="term" value="F:[acyl-carrier-protein] S-malonyltransferase activity"/>
    <property type="evidence" value="ECO:0007669"/>
    <property type="project" value="TreeGrafter"/>
</dbReference>
<dbReference type="RefSeq" id="WP_133817514.1">
    <property type="nucleotide sequence ID" value="NZ_SNZH01000002.1"/>
</dbReference>
<sequence>MSLAVLCPGQGAQHPAMFARVRNDAQAMRVIEAATTAAGCNIVELAGRPERYTNRFAQPLVCAGALAHWQALKANLPEPLVALGYSVGELAAHAVAGSFDATGCVSLAAVRAGLMDAASPPGAGLLAVTGLRRDAVASLCERHGLAIAIVNGEDHYVLGGLCSGLQAAAETSAQAGGRATLLPVSLPAHTHWLQPAADTFARLLHDAGVQAPRLPVLAGLDGLPVTTARRAIDTLAGQIARPLQWQRALAQAVERGARVFLELGPGGALAKMLRDAFPRCEARAVEDFSTLDGVSRWVEAACARAA</sequence>
<dbReference type="InterPro" id="IPR050858">
    <property type="entry name" value="Mal-CoA-ACP_Trans/PKS_FabD"/>
</dbReference>
<name>A0A4V3DNB7_9GAMM</name>
<dbReference type="SUPFAM" id="SSF55048">
    <property type="entry name" value="Probable ACP-binding domain of malonyl-CoA ACP transacylase"/>
    <property type="match status" value="1"/>
</dbReference>
<feature type="domain" description="Malonyl-CoA:ACP transacylase (MAT)" evidence="1">
    <location>
        <begin position="6"/>
        <end position="306"/>
    </location>
</feature>
<dbReference type="GO" id="GO:0005829">
    <property type="term" value="C:cytosol"/>
    <property type="evidence" value="ECO:0007669"/>
    <property type="project" value="TreeGrafter"/>
</dbReference>
<dbReference type="SUPFAM" id="SSF52151">
    <property type="entry name" value="FabD/lysophospholipase-like"/>
    <property type="match status" value="1"/>
</dbReference>
<dbReference type="NCBIfam" id="TIGR03131">
    <property type="entry name" value="malonate_mdcH"/>
    <property type="match status" value="1"/>
</dbReference>
<dbReference type="Pfam" id="PF00698">
    <property type="entry name" value="Acyl_transf_1"/>
    <property type="match status" value="1"/>
</dbReference>
<proteinExistence type="predicted"/>
<dbReference type="InterPro" id="IPR017554">
    <property type="entry name" value="Malonate_deCOase_MdcHsu"/>
</dbReference>
<organism evidence="2 3">
    <name type="scientific">Tahibacter aquaticus</name>
    <dbReference type="NCBI Taxonomy" id="520092"/>
    <lineage>
        <taxon>Bacteria</taxon>
        <taxon>Pseudomonadati</taxon>
        <taxon>Pseudomonadota</taxon>
        <taxon>Gammaproteobacteria</taxon>
        <taxon>Lysobacterales</taxon>
        <taxon>Rhodanobacteraceae</taxon>
        <taxon>Tahibacter</taxon>
    </lineage>
</organism>
<dbReference type="AlphaFoldDB" id="A0A4V3DNB7"/>
<dbReference type="PANTHER" id="PTHR42681">
    <property type="entry name" value="MALONYL-COA-ACYL CARRIER PROTEIN TRANSACYLASE, MITOCHONDRIAL"/>
    <property type="match status" value="1"/>
</dbReference>
<evidence type="ECO:0000313" key="3">
    <source>
        <dbReference type="Proteomes" id="UP000295293"/>
    </source>
</evidence>
<dbReference type="InterPro" id="IPR001227">
    <property type="entry name" value="Ac_transferase_dom_sf"/>
</dbReference>
<dbReference type="InterPro" id="IPR014043">
    <property type="entry name" value="Acyl_transferase_dom"/>
</dbReference>
<dbReference type="GO" id="GO:0006633">
    <property type="term" value="P:fatty acid biosynthetic process"/>
    <property type="evidence" value="ECO:0007669"/>
    <property type="project" value="TreeGrafter"/>
</dbReference>
<comment type="caution">
    <text evidence="2">The sequence shown here is derived from an EMBL/GenBank/DDBJ whole genome shotgun (WGS) entry which is preliminary data.</text>
</comment>
<keyword evidence="3" id="KW-1185">Reference proteome</keyword>
<evidence type="ECO:0000313" key="2">
    <source>
        <dbReference type="EMBL" id="TDR47806.1"/>
    </source>
</evidence>
<protein>
    <submittedName>
        <fullName evidence="2">[acyl-carrier-protein] S-malonyltransferase</fullName>
    </submittedName>
</protein>
<dbReference type="InterPro" id="IPR016036">
    <property type="entry name" value="Malonyl_transacylase_ACP-bd"/>
</dbReference>
<dbReference type="OrthoDB" id="9808564at2"/>
<dbReference type="SMART" id="SM00827">
    <property type="entry name" value="PKS_AT"/>
    <property type="match status" value="1"/>
</dbReference>
<reference evidence="2 3" key="1">
    <citation type="submission" date="2019-03" db="EMBL/GenBank/DDBJ databases">
        <title>Genomic Encyclopedia of Type Strains, Phase IV (KMG-IV): sequencing the most valuable type-strain genomes for metagenomic binning, comparative biology and taxonomic classification.</title>
        <authorList>
            <person name="Goeker M."/>
        </authorList>
    </citation>
    <scope>NUCLEOTIDE SEQUENCE [LARGE SCALE GENOMIC DNA]</scope>
    <source>
        <strain evidence="2 3">DSM 21667</strain>
    </source>
</reference>
<dbReference type="InterPro" id="IPR016035">
    <property type="entry name" value="Acyl_Trfase/lysoPLipase"/>
</dbReference>
<dbReference type="Gene3D" id="3.30.70.250">
    <property type="entry name" value="Malonyl-CoA ACP transacylase, ACP-binding"/>
    <property type="match status" value="1"/>
</dbReference>
<dbReference type="EMBL" id="SNZH01000002">
    <property type="protein sequence ID" value="TDR47806.1"/>
    <property type="molecule type" value="Genomic_DNA"/>
</dbReference>